<evidence type="ECO:0000256" key="1">
    <source>
        <dbReference type="SAM" id="Phobius"/>
    </source>
</evidence>
<keyword evidence="1" id="KW-1133">Transmembrane helix</keyword>
<sequence>MKKNIPPFLKTASYKAHRRDLIWQILVPILIAALFVIAISVVVATGTNATASLWADISIIWLLIPLLFISFILLLILGGLIYGITMLIKATPIYTQKLYKFIRLVTQKIENVADATAKPIFFVEGISAGIKRFFQQK</sequence>
<keyword evidence="1" id="KW-0812">Transmembrane</keyword>
<comment type="caution">
    <text evidence="2">The sequence shown here is derived from an EMBL/GenBank/DDBJ whole genome shotgun (WGS) entry which is preliminary data.</text>
</comment>
<feature type="transmembrane region" description="Helical" evidence="1">
    <location>
        <begin position="21"/>
        <end position="47"/>
    </location>
</feature>
<gene>
    <name evidence="2" type="ORF">H8E29_01855</name>
</gene>
<evidence type="ECO:0000313" key="3">
    <source>
        <dbReference type="Proteomes" id="UP000614469"/>
    </source>
</evidence>
<reference evidence="2 3" key="1">
    <citation type="submission" date="2020-08" db="EMBL/GenBank/DDBJ databases">
        <title>Bridging the membrane lipid divide: bacteria of the FCB group superphylum have the potential to synthesize archaeal ether lipids.</title>
        <authorList>
            <person name="Villanueva L."/>
            <person name="Von Meijenfeldt F.A.B."/>
            <person name="Westbye A.B."/>
            <person name="Yadav S."/>
            <person name="Hopmans E.C."/>
            <person name="Dutilh B.E."/>
            <person name="Sinninghe Damste J.S."/>
        </authorList>
    </citation>
    <scope>NUCLEOTIDE SEQUENCE [LARGE SCALE GENOMIC DNA]</scope>
    <source>
        <strain evidence="2">NIOZ-UU36</strain>
    </source>
</reference>
<dbReference type="EMBL" id="JACNJN010000036">
    <property type="protein sequence ID" value="MBC8333984.1"/>
    <property type="molecule type" value="Genomic_DNA"/>
</dbReference>
<proteinExistence type="predicted"/>
<organism evidence="2 3">
    <name type="scientific">Candidatus Desulfolinea nitratireducens</name>
    <dbReference type="NCBI Taxonomy" id="2841698"/>
    <lineage>
        <taxon>Bacteria</taxon>
        <taxon>Bacillati</taxon>
        <taxon>Chloroflexota</taxon>
        <taxon>Anaerolineae</taxon>
        <taxon>Anaerolineales</taxon>
        <taxon>Anaerolineales incertae sedis</taxon>
        <taxon>Candidatus Desulfolinea</taxon>
    </lineage>
</organism>
<name>A0A8J6NI38_9CHLR</name>
<accession>A0A8J6NI38</accession>
<feature type="transmembrane region" description="Helical" evidence="1">
    <location>
        <begin position="59"/>
        <end position="88"/>
    </location>
</feature>
<protein>
    <submittedName>
        <fullName evidence="2">Uncharacterized protein</fullName>
    </submittedName>
</protein>
<dbReference type="AlphaFoldDB" id="A0A8J6NI38"/>
<dbReference type="Proteomes" id="UP000614469">
    <property type="component" value="Unassembled WGS sequence"/>
</dbReference>
<evidence type="ECO:0000313" key="2">
    <source>
        <dbReference type="EMBL" id="MBC8333984.1"/>
    </source>
</evidence>
<keyword evidence="1" id="KW-0472">Membrane</keyword>